<comment type="similarity">
    <text evidence="2 8">Belongs to the CorA metal ion transporter (MIT) (TC 1.A.35) family.</text>
</comment>
<comment type="subcellular location">
    <subcellularLocation>
        <location evidence="1">Cell membrane</location>
        <topology evidence="1">Multi-pass membrane protein</topology>
    </subcellularLocation>
    <subcellularLocation>
        <location evidence="8">Membrane</location>
        <topology evidence="8">Multi-pass membrane protein</topology>
    </subcellularLocation>
</comment>
<dbReference type="SUPFAM" id="SSF144083">
    <property type="entry name" value="Magnesium transport protein CorA, transmembrane region"/>
    <property type="match status" value="1"/>
</dbReference>
<feature type="transmembrane region" description="Helical" evidence="8">
    <location>
        <begin position="284"/>
        <end position="304"/>
    </location>
</feature>
<sequence>MLVYEASGRQATEQPLRLPHSGETVWIHLEKPEPSEVEHVLGELFHCHPLVIEDCIQLNQRPKMDRYADHIFLTFFPVLDQQLHTAEMAFVIGENYVVTICKESLPVLEELKSYFLQMDESMASPGSILYRLLDRFVDDYTQIINLVEDRLDRLERAIFRNPYLQVSREVFTLKRTLHQLRRIIVEEKTVLGTIGHQNFPYMKMEADVYFIDIYDHISRVVDSIDMFRESLFGLLELQMGMKSDRMNEIMKTLTIISCIFLPLTFIVGLYGMNFENMPEIHWPWGYAYVWLVLIATSIGMWLIFKWKKWL</sequence>
<keyword evidence="6 8" id="KW-1133">Transmembrane helix</keyword>
<dbReference type="InterPro" id="IPR045861">
    <property type="entry name" value="CorA_cytoplasmic_dom"/>
</dbReference>
<dbReference type="PANTHER" id="PTHR46494:SF1">
    <property type="entry name" value="CORA FAMILY METAL ION TRANSPORTER (EUROFUNG)"/>
    <property type="match status" value="1"/>
</dbReference>
<feature type="transmembrane region" description="Helical" evidence="8">
    <location>
        <begin position="249"/>
        <end position="272"/>
    </location>
</feature>
<keyword evidence="8" id="KW-0460">Magnesium</keyword>
<dbReference type="Gene3D" id="1.20.58.340">
    <property type="entry name" value="Magnesium transport protein CorA, transmembrane region"/>
    <property type="match status" value="2"/>
</dbReference>
<dbReference type="Pfam" id="PF01544">
    <property type="entry name" value="CorA"/>
    <property type="match status" value="1"/>
</dbReference>
<keyword evidence="5 8" id="KW-0812">Transmembrane</keyword>
<evidence type="ECO:0000256" key="3">
    <source>
        <dbReference type="ARBA" id="ARBA00022448"/>
    </source>
</evidence>
<dbReference type="RefSeq" id="WP_341418196.1">
    <property type="nucleotide sequence ID" value="NZ_JBBPCC010000018.1"/>
</dbReference>
<keyword evidence="3 8" id="KW-0813">Transport</keyword>
<dbReference type="InterPro" id="IPR045863">
    <property type="entry name" value="CorA_TM1_TM2"/>
</dbReference>
<evidence type="ECO:0000256" key="5">
    <source>
        <dbReference type="ARBA" id="ARBA00022692"/>
    </source>
</evidence>
<comment type="function">
    <text evidence="8">Mediates influx of magnesium ions.</text>
</comment>
<keyword evidence="8" id="KW-0406">Ion transport</keyword>
<dbReference type="PANTHER" id="PTHR46494">
    <property type="entry name" value="CORA FAMILY METAL ION TRANSPORTER (EUROFUNG)"/>
    <property type="match status" value="1"/>
</dbReference>
<dbReference type="InterPro" id="IPR002523">
    <property type="entry name" value="MgTranspt_CorA/ZnTranspt_ZntB"/>
</dbReference>
<comment type="caution">
    <text evidence="9">The sequence shown here is derived from an EMBL/GenBank/DDBJ whole genome shotgun (WGS) entry which is preliminary data.</text>
</comment>
<dbReference type="EMBL" id="JBBPCC010000018">
    <property type="protein sequence ID" value="MEK8131055.1"/>
    <property type="molecule type" value="Genomic_DNA"/>
</dbReference>
<evidence type="ECO:0000256" key="8">
    <source>
        <dbReference type="RuleBase" id="RU362010"/>
    </source>
</evidence>
<reference evidence="9 10" key="1">
    <citation type="submission" date="2024-04" db="EMBL/GenBank/DDBJ databases">
        <title>draft genome sequnece of Paenibacillus filicis.</title>
        <authorList>
            <person name="Kim D.-U."/>
        </authorList>
    </citation>
    <scope>NUCLEOTIDE SEQUENCE [LARGE SCALE GENOMIC DNA]</scope>
    <source>
        <strain evidence="9 10">KACC14197</strain>
    </source>
</reference>
<accession>A0ABU9DSL3</accession>
<dbReference type="Proteomes" id="UP001469365">
    <property type="component" value="Unassembled WGS sequence"/>
</dbReference>
<dbReference type="NCBIfam" id="TIGR00383">
    <property type="entry name" value="corA"/>
    <property type="match status" value="1"/>
</dbReference>
<organism evidence="9 10">
    <name type="scientific">Paenibacillus filicis</name>
    <dbReference type="NCBI Taxonomy" id="669464"/>
    <lineage>
        <taxon>Bacteria</taxon>
        <taxon>Bacillati</taxon>
        <taxon>Bacillota</taxon>
        <taxon>Bacilli</taxon>
        <taxon>Bacillales</taxon>
        <taxon>Paenibacillaceae</taxon>
        <taxon>Paenibacillus</taxon>
    </lineage>
</organism>
<keyword evidence="10" id="KW-1185">Reference proteome</keyword>
<evidence type="ECO:0000256" key="2">
    <source>
        <dbReference type="ARBA" id="ARBA00009765"/>
    </source>
</evidence>
<dbReference type="CDD" id="cd12822">
    <property type="entry name" value="TmCorA-like"/>
    <property type="match status" value="1"/>
</dbReference>
<evidence type="ECO:0000256" key="6">
    <source>
        <dbReference type="ARBA" id="ARBA00022989"/>
    </source>
</evidence>
<evidence type="ECO:0000256" key="1">
    <source>
        <dbReference type="ARBA" id="ARBA00004651"/>
    </source>
</evidence>
<gene>
    <name evidence="8 9" type="primary">corA</name>
    <name evidence="9" type="ORF">WMW72_24420</name>
</gene>
<evidence type="ECO:0000313" key="9">
    <source>
        <dbReference type="EMBL" id="MEK8131055.1"/>
    </source>
</evidence>
<proteinExistence type="inferred from homology"/>
<dbReference type="InterPro" id="IPR004488">
    <property type="entry name" value="Mg/Co-transport_prot_CorA"/>
</dbReference>
<protein>
    <recommendedName>
        <fullName evidence="8">Magnesium transport protein CorA</fullName>
    </recommendedName>
</protein>
<evidence type="ECO:0000313" key="10">
    <source>
        <dbReference type="Proteomes" id="UP001469365"/>
    </source>
</evidence>
<keyword evidence="7 8" id="KW-0472">Membrane</keyword>
<dbReference type="SUPFAM" id="SSF143865">
    <property type="entry name" value="CorA soluble domain-like"/>
    <property type="match status" value="1"/>
</dbReference>
<evidence type="ECO:0000256" key="7">
    <source>
        <dbReference type="ARBA" id="ARBA00023136"/>
    </source>
</evidence>
<name>A0ABU9DSL3_9BACL</name>
<keyword evidence="4 8" id="KW-1003">Cell membrane</keyword>
<evidence type="ECO:0000256" key="4">
    <source>
        <dbReference type="ARBA" id="ARBA00022475"/>
    </source>
</evidence>
<dbReference type="Gene3D" id="3.30.460.20">
    <property type="entry name" value="CorA soluble domain-like"/>
    <property type="match status" value="1"/>
</dbReference>